<keyword evidence="1" id="KW-0812">Transmembrane</keyword>
<feature type="transmembrane region" description="Helical" evidence="1">
    <location>
        <begin position="20"/>
        <end position="37"/>
    </location>
</feature>
<accession>A0A8S5QZ48</accession>
<proteinExistence type="predicted"/>
<keyword evidence="1" id="KW-1133">Transmembrane helix</keyword>
<keyword evidence="1" id="KW-0472">Membrane</keyword>
<evidence type="ECO:0000256" key="1">
    <source>
        <dbReference type="SAM" id="Phobius"/>
    </source>
</evidence>
<protein>
    <submittedName>
        <fullName evidence="2">Uncharacterized protein</fullName>
    </submittedName>
</protein>
<evidence type="ECO:0000313" key="2">
    <source>
        <dbReference type="EMBL" id="DAE24186.1"/>
    </source>
</evidence>
<feature type="transmembrane region" description="Helical" evidence="1">
    <location>
        <begin position="49"/>
        <end position="70"/>
    </location>
</feature>
<reference evidence="2" key="1">
    <citation type="journal article" date="2021" name="Proc. Natl. Acad. Sci. U.S.A.">
        <title>A Catalog of Tens of Thousands of Viruses from Human Metagenomes Reveals Hidden Associations with Chronic Diseases.</title>
        <authorList>
            <person name="Tisza M.J."/>
            <person name="Buck C.B."/>
        </authorList>
    </citation>
    <scope>NUCLEOTIDE SEQUENCE</scope>
    <source>
        <strain evidence="2">CtNZz8</strain>
    </source>
</reference>
<organism evidence="2">
    <name type="scientific">Caudovirales sp. ctNZz8</name>
    <dbReference type="NCBI Taxonomy" id="2826772"/>
    <lineage>
        <taxon>Viruses</taxon>
        <taxon>Duplodnaviria</taxon>
        <taxon>Heunggongvirae</taxon>
        <taxon>Uroviricota</taxon>
        <taxon>Caudoviricetes</taxon>
    </lineage>
</organism>
<sequence length="71" mass="7210">MSFAANTFGGDDVARKAEMIFRIICVCGFLVILGTAGASDADAISFGQIVARSTVGLAMFAGGAYAGGLMR</sequence>
<dbReference type="EMBL" id="BK015770">
    <property type="protein sequence ID" value="DAE24186.1"/>
    <property type="molecule type" value="Genomic_DNA"/>
</dbReference>
<name>A0A8S5QZ48_9CAUD</name>